<evidence type="ECO:0000313" key="2">
    <source>
        <dbReference type="Proteomes" id="UP000224896"/>
    </source>
</evidence>
<dbReference type="Proteomes" id="UP000224896">
    <property type="component" value="Segment"/>
</dbReference>
<keyword evidence="2" id="KW-1185">Reference proteome</keyword>
<proteinExistence type="predicted"/>
<name>A0A1W5SAB5_9CAUD</name>
<sequence>MSDANELVDSKVSASGEAKSLAIEKFNGQVKRAYHDDLGMMSYFDMQSVTGTNVISNKYLGVITVQALAPGKDVQGSGTEFDKNSLVVDTSIIARNIVSMLDDVQDDIETKGKLAQEQVSAIKNLENRMLVQQGIYGAISNTEAKRVTPRVSGHGFSVVKQIVEADATTVPDKLIAGIEWVVEDMLTQDVDVSGLTIFMPWAEFNCMRDAERIVDAMYNTASGASVRGFVLKSFNIPVVPTNSFPNKARDHKDIDGENNAHHILSNANNGYRYDVLTGTDGEDQEKCAALLIGREGLLVGTSIAITGEIWWNKANKSWYIDTYLAEGAIPDRWEHLGALMKATTETDGLTARAKRKAKVTTSSDLAGDASAFVAAVNAVLAAQP</sequence>
<accession>A0A1W5SAB5</accession>
<protein>
    <submittedName>
        <fullName evidence="1">Capsid and scaffold protein</fullName>
    </submittedName>
</protein>
<organism evidence="1 2">
    <name type="scientific">Marinomonas phage CPP1m</name>
    <dbReference type="NCBI Taxonomy" id="1965370"/>
    <lineage>
        <taxon>Viruses</taxon>
        <taxon>Duplodnaviria</taxon>
        <taxon>Heunggongvirae</taxon>
        <taxon>Uroviricota</taxon>
        <taxon>Caudoviricetes</taxon>
        <taxon>Autographivirales</taxon>
        <taxon>Autosignataviridae</taxon>
        <taxon>Colwellvirinae</taxon>
        <taxon>Murciavirus</taxon>
        <taxon>Murciavirus CPP1m</taxon>
    </lineage>
</organism>
<dbReference type="GeneID" id="54980177"/>
<dbReference type="EMBL" id="KY626176">
    <property type="protein sequence ID" value="ARB11253.1"/>
    <property type="molecule type" value="Genomic_DNA"/>
</dbReference>
<reference evidence="2" key="1">
    <citation type="submission" date="2017-02" db="EMBL/GenBank/DDBJ databases">
        <authorList>
            <person name="Lucas-Elio P."/>
            <person name="Silas S."/>
            <person name="Fire A.Z."/>
            <person name="Sanchez-Amat A."/>
        </authorList>
    </citation>
    <scope>NUCLEOTIDE SEQUENCE [LARGE SCALE GENOMIC DNA]</scope>
</reference>
<dbReference type="RefSeq" id="YP_009790023.1">
    <property type="nucleotide sequence ID" value="NC_047821.1"/>
</dbReference>
<evidence type="ECO:0000313" key="1">
    <source>
        <dbReference type="EMBL" id="ARB11253.1"/>
    </source>
</evidence>
<dbReference type="KEGG" id="vg:54980177"/>